<protein>
    <submittedName>
        <fullName evidence="3">Receptor-like protein kinase</fullName>
    </submittedName>
</protein>
<evidence type="ECO:0000313" key="4">
    <source>
        <dbReference type="Proteomes" id="UP000236291"/>
    </source>
</evidence>
<gene>
    <name evidence="3" type="ORF">L195_g043047</name>
</gene>
<keyword evidence="3" id="KW-0418">Kinase</keyword>
<keyword evidence="2" id="KW-0677">Repeat</keyword>
<dbReference type="Gene3D" id="3.80.10.10">
    <property type="entry name" value="Ribonuclease Inhibitor"/>
    <property type="match status" value="3"/>
</dbReference>
<dbReference type="AlphaFoldDB" id="A0A2K3M856"/>
<keyword evidence="3" id="KW-0808">Transferase</keyword>
<dbReference type="SMART" id="SM00365">
    <property type="entry name" value="LRR_SD22"/>
    <property type="match status" value="5"/>
</dbReference>
<reference evidence="3 4" key="2">
    <citation type="journal article" date="2017" name="Front. Plant Sci.">
        <title>Gene Classification and Mining of Molecular Markers Useful in Red Clover (Trifolium pratense) Breeding.</title>
        <authorList>
            <person name="Istvanek J."/>
            <person name="Dluhosova J."/>
            <person name="Dluhos P."/>
            <person name="Patkova L."/>
            <person name="Nedelnik J."/>
            <person name="Repkova J."/>
        </authorList>
    </citation>
    <scope>NUCLEOTIDE SEQUENCE [LARGE SCALE GENOMIC DNA]</scope>
    <source>
        <strain evidence="4">cv. Tatra</strain>
        <tissue evidence="3">Young leaves</tissue>
    </source>
</reference>
<dbReference type="InterPro" id="IPR053038">
    <property type="entry name" value="RLP_Defense"/>
</dbReference>
<evidence type="ECO:0000256" key="1">
    <source>
        <dbReference type="ARBA" id="ARBA00022614"/>
    </source>
</evidence>
<dbReference type="InterPro" id="IPR003591">
    <property type="entry name" value="Leu-rich_rpt_typical-subtyp"/>
</dbReference>
<dbReference type="Pfam" id="PF13855">
    <property type="entry name" value="LRR_8"/>
    <property type="match status" value="2"/>
</dbReference>
<dbReference type="PANTHER" id="PTHR48064:SF6">
    <property type="entry name" value="RECEPTOR-LIKE PROTEIN KINASE 2"/>
    <property type="match status" value="1"/>
</dbReference>
<dbReference type="EMBL" id="ASHM01052614">
    <property type="protein sequence ID" value="PNX86964.1"/>
    <property type="molecule type" value="Genomic_DNA"/>
</dbReference>
<reference evidence="3 4" key="1">
    <citation type="journal article" date="2014" name="Am. J. Bot.">
        <title>Genome assembly and annotation for red clover (Trifolium pratense; Fabaceae).</title>
        <authorList>
            <person name="Istvanek J."/>
            <person name="Jaros M."/>
            <person name="Krenek A."/>
            <person name="Repkova J."/>
        </authorList>
    </citation>
    <scope>NUCLEOTIDE SEQUENCE [LARGE SCALE GENOMIC DNA]</scope>
    <source>
        <strain evidence="4">cv. Tatra</strain>
        <tissue evidence="3">Young leaves</tissue>
    </source>
</reference>
<dbReference type="PROSITE" id="PS51450">
    <property type="entry name" value="LRR"/>
    <property type="match status" value="2"/>
</dbReference>
<dbReference type="PRINTS" id="PR00019">
    <property type="entry name" value="LEURICHRPT"/>
</dbReference>
<dbReference type="SUPFAM" id="SSF52058">
    <property type="entry name" value="L domain-like"/>
    <property type="match status" value="1"/>
</dbReference>
<dbReference type="STRING" id="57577.A0A2K3M856"/>
<comment type="caution">
    <text evidence="3">The sequence shown here is derived from an EMBL/GenBank/DDBJ whole genome shotgun (WGS) entry which is preliminary data.</text>
</comment>
<dbReference type="Proteomes" id="UP000236291">
    <property type="component" value="Unassembled WGS sequence"/>
</dbReference>
<keyword evidence="3" id="KW-0675">Receptor</keyword>
<keyword evidence="1" id="KW-0433">Leucine-rich repeat</keyword>
<accession>A0A2K3M856</accession>
<dbReference type="GO" id="GO:0016301">
    <property type="term" value="F:kinase activity"/>
    <property type="evidence" value="ECO:0007669"/>
    <property type="project" value="UniProtKB-KW"/>
</dbReference>
<dbReference type="InterPro" id="IPR001611">
    <property type="entry name" value="Leu-rich_rpt"/>
</dbReference>
<evidence type="ECO:0000256" key="2">
    <source>
        <dbReference type="ARBA" id="ARBA00022737"/>
    </source>
</evidence>
<organism evidence="3 4">
    <name type="scientific">Trifolium pratense</name>
    <name type="common">Red clover</name>
    <dbReference type="NCBI Taxonomy" id="57577"/>
    <lineage>
        <taxon>Eukaryota</taxon>
        <taxon>Viridiplantae</taxon>
        <taxon>Streptophyta</taxon>
        <taxon>Embryophyta</taxon>
        <taxon>Tracheophyta</taxon>
        <taxon>Spermatophyta</taxon>
        <taxon>Magnoliopsida</taxon>
        <taxon>eudicotyledons</taxon>
        <taxon>Gunneridae</taxon>
        <taxon>Pentapetalae</taxon>
        <taxon>rosids</taxon>
        <taxon>fabids</taxon>
        <taxon>Fabales</taxon>
        <taxon>Fabaceae</taxon>
        <taxon>Papilionoideae</taxon>
        <taxon>50 kb inversion clade</taxon>
        <taxon>NPAAA clade</taxon>
        <taxon>Hologalegina</taxon>
        <taxon>IRL clade</taxon>
        <taxon>Trifolieae</taxon>
        <taxon>Trifolium</taxon>
    </lineage>
</organism>
<proteinExistence type="predicted"/>
<evidence type="ECO:0000313" key="3">
    <source>
        <dbReference type="EMBL" id="PNX86964.1"/>
    </source>
</evidence>
<feature type="non-terminal residue" evidence="3">
    <location>
        <position position="281"/>
    </location>
</feature>
<dbReference type="PANTHER" id="PTHR48064">
    <property type="entry name" value="OS01G0750400 PROTEIN"/>
    <property type="match status" value="1"/>
</dbReference>
<name>A0A2K3M856_TRIPR</name>
<dbReference type="SMART" id="SM00369">
    <property type="entry name" value="LRR_TYP"/>
    <property type="match status" value="4"/>
</dbReference>
<dbReference type="InterPro" id="IPR032675">
    <property type="entry name" value="LRR_dom_sf"/>
</dbReference>
<sequence length="281" mass="31186">MDLSSNSFTGPMPSLGMAKNLIHLDLSHNRLSGPIPSSSHFEGLHNLVSIDLGFNSINGTIPSSIFKLALLQKIRLSFNRFSKFDEFSNVSSIVINTLDLSSNNLSGSFPKSILQLGSLSVLDLSSNRLNGSLHLDELSKLRNLTALNLSYNNISIDVNVENTDHTSFPNISTLGLASCNLKFFPSFLRNKSRLVRLDLSHNQLHGAVPNWIWKLQNLQSLNVSHNMLTDLEEPLQNLTSNLVALDLHNNQLNGPLPVFPKYASYLDYSMNKFDSVIPQDI</sequence>
<dbReference type="Pfam" id="PF00560">
    <property type="entry name" value="LRR_1"/>
    <property type="match status" value="3"/>
</dbReference>